<organism evidence="2 3">
    <name type="scientific">Gigaspora rosea</name>
    <dbReference type="NCBI Taxonomy" id="44941"/>
    <lineage>
        <taxon>Eukaryota</taxon>
        <taxon>Fungi</taxon>
        <taxon>Fungi incertae sedis</taxon>
        <taxon>Mucoromycota</taxon>
        <taxon>Glomeromycotina</taxon>
        <taxon>Glomeromycetes</taxon>
        <taxon>Diversisporales</taxon>
        <taxon>Gigasporaceae</taxon>
        <taxon>Gigaspora</taxon>
    </lineage>
</organism>
<reference evidence="2 3" key="1">
    <citation type="submission" date="2018-06" db="EMBL/GenBank/DDBJ databases">
        <title>Comparative genomics reveals the genomic features of Rhizophagus irregularis, R. cerebriforme, R. diaphanum and Gigaspora rosea, and their symbiotic lifestyle signature.</title>
        <authorList>
            <person name="Morin E."/>
            <person name="San Clemente H."/>
            <person name="Chen E.C.H."/>
            <person name="De La Providencia I."/>
            <person name="Hainaut M."/>
            <person name="Kuo A."/>
            <person name="Kohler A."/>
            <person name="Murat C."/>
            <person name="Tang N."/>
            <person name="Roy S."/>
            <person name="Loubradou J."/>
            <person name="Henrissat B."/>
            <person name="Grigoriev I.V."/>
            <person name="Corradi N."/>
            <person name="Roux C."/>
            <person name="Martin F.M."/>
        </authorList>
    </citation>
    <scope>NUCLEOTIDE SEQUENCE [LARGE SCALE GENOMIC DNA]</scope>
    <source>
        <strain evidence="2 3">DAOM 194757</strain>
    </source>
</reference>
<keyword evidence="3" id="KW-1185">Reference proteome</keyword>
<keyword evidence="1" id="KW-0732">Signal</keyword>
<sequence>MRVIYLLIIVLISIQNYSIYAQQNHPLAKLWGINDAEVPEWLGTESHLKLIDGILRPILEFDDNFSSSELLALPQISPFNESLHFENVTYSMKELKDYFQGITLMADSYDVQGALIYIYYCSSRRVPLPRTQQS</sequence>
<comment type="caution">
    <text evidence="2">The sequence shown here is derived from an EMBL/GenBank/DDBJ whole genome shotgun (WGS) entry which is preliminary data.</text>
</comment>
<feature type="chain" id="PRO_5017433057" evidence="1">
    <location>
        <begin position="22"/>
        <end position="134"/>
    </location>
</feature>
<dbReference type="Proteomes" id="UP000266673">
    <property type="component" value="Unassembled WGS sequence"/>
</dbReference>
<evidence type="ECO:0000256" key="1">
    <source>
        <dbReference type="SAM" id="SignalP"/>
    </source>
</evidence>
<accession>A0A397U7F5</accession>
<feature type="signal peptide" evidence="1">
    <location>
        <begin position="1"/>
        <end position="21"/>
    </location>
</feature>
<evidence type="ECO:0000313" key="2">
    <source>
        <dbReference type="EMBL" id="RIB05641.1"/>
    </source>
</evidence>
<gene>
    <name evidence="2" type="ORF">C2G38_2219087</name>
</gene>
<dbReference type="AlphaFoldDB" id="A0A397U7F5"/>
<name>A0A397U7F5_9GLOM</name>
<dbReference type="EMBL" id="QKWP01001945">
    <property type="protein sequence ID" value="RIB05641.1"/>
    <property type="molecule type" value="Genomic_DNA"/>
</dbReference>
<protein>
    <submittedName>
        <fullName evidence="2">Uncharacterized protein</fullName>
    </submittedName>
</protein>
<proteinExistence type="predicted"/>
<evidence type="ECO:0000313" key="3">
    <source>
        <dbReference type="Proteomes" id="UP000266673"/>
    </source>
</evidence>